<dbReference type="EMBL" id="KN833895">
    <property type="protein sequence ID" value="KIK15336.1"/>
    <property type="molecule type" value="Genomic_DNA"/>
</dbReference>
<dbReference type="InterPro" id="IPR013103">
    <property type="entry name" value="RVT_2"/>
</dbReference>
<proteinExistence type="predicted"/>
<reference evidence="3" key="2">
    <citation type="submission" date="2015-01" db="EMBL/GenBank/DDBJ databases">
        <title>Evolutionary Origins and Diversification of the Mycorrhizal Mutualists.</title>
        <authorList>
            <consortium name="DOE Joint Genome Institute"/>
            <consortium name="Mycorrhizal Genomics Consortium"/>
            <person name="Kohler A."/>
            <person name="Kuo A."/>
            <person name="Nagy L.G."/>
            <person name="Floudas D."/>
            <person name="Copeland A."/>
            <person name="Barry K.W."/>
            <person name="Cichocki N."/>
            <person name="Veneault-Fourrey C."/>
            <person name="LaButti K."/>
            <person name="Lindquist E.A."/>
            <person name="Lipzen A."/>
            <person name="Lundell T."/>
            <person name="Morin E."/>
            <person name="Murat C."/>
            <person name="Riley R."/>
            <person name="Ohm R."/>
            <person name="Sun H."/>
            <person name="Tunlid A."/>
            <person name="Henrissat B."/>
            <person name="Grigoriev I.V."/>
            <person name="Hibbett D.S."/>
            <person name="Martin F."/>
        </authorList>
    </citation>
    <scope>NUCLEOTIDE SEQUENCE [LARGE SCALE GENOMIC DNA]</scope>
    <source>
        <strain evidence="3">441</strain>
    </source>
</reference>
<dbReference type="AlphaFoldDB" id="A0A0C9YFI0"/>
<dbReference type="Pfam" id="PF07727">
    <property type="entry name" value="RVT_2"/>
    <property type="match status" value="1"/>
</dbReference>
<dbReference type="PANTHER" id="PTHR11439">
    <property type="entry name" value="GAG-POL-RELATED RETROTRANSPOSON"/>
    <property type="match status" value="1"/>
</dbReference>
<sequence length="397" mass="44942">MKQPRGFERYSDAGVLLVCLLLRSLYGLKQAAFDWYVTLSKLLEELGFSRSDIDLAVFIFDKLERDGRRVICIIVWHVDDGLGGCNSRYFLNWVKGKIGERFGISDLGPVSLYLGIEIERRRETREAWIHQESYIDHVCDEYRMGEANPVSLPMDPNHPFGVDTDVFPSVPDLEHAYKKIVGELTYLATCSRPDIAQTVQRLAQQCAHAEPRHFAAAKRVLRYLKGTRSLHIHYGNPNVNHLPYAYSDSDWATCPADRVSVSGYIWFYYGGPVAHASKKQHTLALSSTEAEYMALSACVQEGLWLRSALLSLNQTPPLPFVVQADNTGAVSLSTSPVNHPRTKHIDIRYHFLREHVSKGVFDLRWIPTHQNVADVLTKPLPRASFQGHRTGLSLVPR</sequence>
<dbReference type="HOGENOM" id="CLU_001650_21_0_1"/>
<gene>
    <name evidence="2" type="ORF">PISMIDRAFT_115347</name>
</gene>
<dbReference type="OrthoDB" id="2685291at2759"/>
<dbReference type="Proteomes" id="UP000054018">
    <property type="component" value="Unassembled WGS sequence"/>
</dbReference>
<name>A0A0C9YFI0_9AGAM</name>
<evidence type="ECO:0000313" key="3">
    <source>
        <dbReference type="Proteomes" id="UP000054018"/>
    </source>
</evidence>
<keyword evidence="3" id="KW-1185">Reference proteome</keyword>
<dbReference type="CDD" id="cd09272">
    <property type="entry name" value="RNase_HI_RT_Ty1"/>
    <property type="match status" value="1"/>
</dbReference>
<dbReference type="SUPFAM" id="SSF56672">
    <property type="entry name" value="DNA/RNA polymerases"/>
    <property type="match status" value="1"/>
</dbReference>
<feature type="domain" description="Reverse transcriptase Ty1/copia-type" evidence="1">
    <location>
        <begin position="1"/>
        <end position="154"/>
    </location>
</feature>
<protein>
    <recommendedName>
        <fullName evidence="1">Reverse transcriptase Ty1/copia-type domain-containing protein</fullName>
    </recommendedName>
</protein>
<accession>A0A0C9YFI0</accession>
<dbReference type="STRING" id="765257.A0A0C9YFI0"/>
<reference evidence="2 3" key="1">
    <citation type="submission" date="2014-04" db="EMBL/GenBank/DDBJ databases">
        <authorList>
            <consortium name="DOE Joint Genome Institute"/>
            <person name="Kuo A."/>
            <person name="Kohler A."/>
            <person name="Costa M.D."/>
            <person name="Nagy L.G."/>
            <person name="Floudas D."/>
            <person name="Copeland A."/>
            <person name="Barry K.W."/>
            <person name="Cichocki N."/>
            <person name="Veneault-Fourrey C."/>
            <person name="LaButti K."/>
            <person name="Lindquist E.A."/>
            <person name="Lipzen A."/>
            <person name="Lundell T."/>
            <person name="Morin E."/>
            <person name="Murat C."/>
            <person name="Sun H."/>
            <person name="Tunlid A."/>
            <person name="Henrissat B."/>
            <person name="Grigoriev I.V."/>
            <person name="Hibbett D.S."/>
            <person name="Martin F."/>
            <person name="Nordberg H.P."/>
            <person name="Cantor M.N."/>
            <person name="Hua S.X."/>
        </authorList>
    </citation>
    <scope>NUCLEOTIDE SEQUENCE [LARGE SCALE GENOMIC DNA]</scope>
    <source>
        <strain evidence="2 3">441</strain>
    </source>
</reference>
<evidence type="ECO:0000259" key="1">
    <source>
        <dbReference type="Pfam" id="PF07727"/>
    </source>
</evidence>
<organism evidence="2 3">
    <name type="scientific">Pisolithus microcarpus 441</name>
    <dbReference type="NCBI Taxonomy" id="765257"/>
    <lineage>
        <taxon>Eukaryota</taxon>
        <taxon>Fungi</taxon>
        <taxon>Dikarya</taxon>
        <taxon>Basidiomycota</taxon>
        <taxon>Agaricomycotina</taxon>
        <taxon>Agaricomycetes</taxon>
        <taxon>Agaricomycetidae</taxon>
        <taxon>Boletales</taxon>
        <taxon>Sclerodermatineae</taxon>
        <taxon>Pisolithaceae</taxon>
        <taxon>Pisolithus</taxon>
    </lineage>
</organism>
<dbReference type="InterPro" id="IPR043502">
    <property type="entry name" value="DNA/RNA_pol_sf"/>
</dbReference>
<evidence type="ECO:0000313" key="2">
    <source>
        <dbReference type="EMBL" id="KIK15336.1"/>
    </source>
</evidence>
<dbReference type="PANTHER" id="PTHR11439:SF463">
    <property type="entry name" value="REVERSE TRANSCRIPTASE TY1_COPIA-TYPE DOMAIN-CONTAINING PROTEIN"/>
    <property type="match status" value="1"/>
</dbReference>